<reference evidence="1 2" key="1">
    <citation type="submission" date="2014-07" db="EMBL/GenBank/DDBJ databases">
        <title>Draft genome sequence of Thalassospira tepidiphila 1-1B.</title>
        <authorList>
            <person name="Lai Q."/>
            <person name="Shao Z."/>
        </authorList>
    </citation>
    <scope>NUCLEOTIDE SEQUENCE [LARGE SCALE GENOMIC DNA]</scope>
    <source>
        <strain evidence="1 2">MCCC 1A03514</strain>
    </source>
</reference>
<dbReference type="EMBL" id="JPVZ01000004">
    <property type="protein sequence ID" value="OAZ09688.1"/>
    <property type="molecule type" value="Genomic_DNA"/>
</dbReference>
<organism evidence="1 2">
    <name type="scientific">Thalassospira tepidiphila MCCC 1A03514</name>
    <dbReference type="NCBI Taxonomy" id="1177930"/>
    <lineage>
        <taxon>Bacteria</taxon>
        <taxon>Pseudomonadati</taxon>
        <taxon>Pseudomonadota</taxon>
        <taxon>Alphaproteobacteria</taxon>
        <taxon>Rhodospirillales</taxon>
        <taxon>Thalassospiraceae</taxon>
        <taxon>Thalassospira</taxon>
    </lineage>
</organism>
<evidence type="ECO:0000313" key="2">
    <source>
        <dbReference type="Proteomes" id="UP000094009"/>
    </source>
</evidence>
<protein>
    <submittedName>
        <fullName evidence="1">Uncharacterized protein</fullName>
    </submittedName>
</protein>
<sequence length="68" mass="7840">MHFVLTKCPESGKAQVCRQKFLKYLRDDPPDHADHRKKSLFNNGMQPRSHCCDVIWIAASRYLHGSVA</sequence>
<comment type="caution">
    <text evidence="1">The sequence shown here is derived from an EMBL/GenBank/DDBJ whole genome shotgun (WGS) entry which is preliminary data.</text>
</comment>
<gene>
    <name evidence="1" type="ORF">TH4_10880</name>
</gene>
<proteinExistence type="predicted"/>
<dbReference type="Proteomes" id="UP000094009">
    <property type="component" value="Unassembled WGS sequence"/>
</dbReference>
<accession>A0A853KYD6</accession>
<dbReference type="AlphaFoldDB" id="A0A853KYD6"/>
<name>A0A853KYD6_9PROT</name>
<evidence type="ECO:0000313" key="1">
    <source>
        <dbReference type="EMBL" id="OAZ09688.1"/>
    </source>
</evidence>